<accession>A0A0M0KVP5</accession>
<dbReference type="InterPro" id="IPR041726">
    <property type="entry name" value="ACAD10_11_N"/>
</dbReference>
<dbReference type="Gene3D" id="3.30.200.20">
    <property type="entry name" value="Phosphorylase Kinase, domain 1"/>
    <property type="match status" value="1"/>
</dbReference>
<dbReference type="Pfam" id="PF01636">
    <property type="entry name" value="APH"/>
    <property type="match status" value="1"/>
</dbReference>
<evidence type="ECO:0000313" key="2">
    <source>
        <dbReference type="EMBL" id="KOO42896.1"/>
    </source>
</evidence>
<dbReference type="InterPro" id="IPR011009">
    <property type="entry name" value="Kinase-like_dom_sf"/>
</dbReference>
<keyword evidence="3" id="KW-1185">Reference proteome</keyword>
<dbReference type="STRING" id="284581.AMD01_17295"/>
<dbReference type="EMBL" id="LILC01000023">
    <property type="protein sequence ID" value="KOO42896.1"/>
    <property type="molecule type" value="Genomic_DNA"/>
</dbReference>
<evidence type="ECO:0000313" key="3">
    <source>
        <dbReference type="Proteomes" id="UP000037558"/>
    </source>
</evidence>
<evidence type="ECO:0000259" key="1">
    <source>
        <dbReference type="Pfam" id="PF01636"/>
    </source>
</evidence>
<dbReference type="RefSeq" id="WP_053402696.1">
    <property type="nucleotide sequence ID" value="NZ_LILC01000023.1"/>
</dbReference>
<dbReference type="AlphaFoldDB" id="A0A0M0KVP5"/>
<name>A0A0M0KVP5_9BACI</name>
<protein>
    <submittedName>
        <fullName evidence="2">Aminoglycoside phosphotransferase</fullName>
    </submittedName>
</protein>
<dbReference type="PATRIC" id="fig|284581.3.peg.2966"/>
<dbReference type="SUPFAM" id="SSF56112">
    <property type="entry name" value="Protein kinase-like (PK-like)"/>
    <property type="match status" value="1"/>
</dbReference>
<comment type="caution">
    <text evidence="2">The sequence shown here is derived from an EMBL/GenBank/DDBJ whole genome shotgun (WGS) entry which is preliminary data.</text>
</comment>
<dbReference type="PANTHER" id="PTHR47829">
    <property type="entry name" value="HYDROLASE, PUTATIVE (AFU_ORTHOLOGUE AFUA_1G12880)-RELATED"/>
    <property type="match status" value="1"/>
</dbReference>
<dbReference type="InterPro" id="IPR052898">
    <property type="entry name" value="ACAD10-like"/>
</dbReference>
<dbReference type="PANTHER" id="PTHR47829:SF1">
    <property type="entry name" value="HAD FAMILY PHOSPHATASE"/>
    <property type="match status" value="1"/>
</dbReference>
<proteinExistence type="predicted"/>
<gene>
    <name evidence="2" type="ORF">AMD01_17295</name>
</gene>
<dbReference type="CDD" id="cd05154">
    <property type="entry name" value="ACAD10_11_N-like"/>
    <property type="match status" value="1"/>
</dbReference>
<organism evidence="2 3">
    <name type="scientific">Priestia koreensis</name>
    <dbReference type="NCBI Taxonomy" id="284581"/>
    <lineage>
        <taxon>Bacteria</taxon>
        <taxon>Bacillati</taxon>
        <taxon>Bacillota</taxon>
        <taxon>Bacilli</taxon>
        <taxon>Bacillales</taxon>
        <taxon>Bacillaceae</taxon>
        <taxon>Priestia</taxon>
    </lineage>
</organism>
<dbReference type="Proteomes" id="UP000037558">
    <property type="component" value="Unassembled WGS sequence"/>
</dbReference>
<keyword evidence="2" id="KW-0808">Transferase</keyword>
<reference evidence="3" key="1">
    <citation type="submission" date="2015-08" db="EMBL/GenBank/DDBJ databases">
        <title>Fjat-14210 dsm16467.</title>
        <authorList>
            <person name="Liu B."/>
            <person name="Wang J."/>
            <person name="Zhu Y."/>
            <person name="Liu G."/>
            <person name="Chen Q."/>
            <person name="Chen Z."/>
            <person name="Lan J."/>
            <person name="Che J."/>
            <person name="Ge C."/>
            <person name="Shi H."/>
            <person name="Pan Z."/>
            <person name="Liu X."/>
        </authorList>
    </citation>
    <scope>NUCLEOTIDE SEQUENCE [LARGE SCALE GENOMIC DNA]</scope>
    <source>
        <strain evidence="3">DSM 16467</strain>
    </source>
</reference>
<dbReference type="Gene3D" id="3.90.1200.10">
    <property type="match status" value="1"/>
</dbReference>
<sequence>MAQIIPVRKGEELDTKKLEQFLQENVSLPSSDHLVIEQFGTGASNLTYTLKIGEWEAVLRRPPLGPVAPKAHDMEREYRILHSLHSLFPYVPKPYIFSDNSSIVGAPFFIMERKYGVTLDTEFPATVEESIRINQHVSELMVDTLVSLHEVDYKKTELVNISKPDGFMERQVHGWIQRYERSKTDEINEVDMLVKWLASRIPVNTEATVIHYDYKLNNVLFTPDLNEMTGVFDWEMATVGDPLADLGVVLGYWMEDSDPPMLKKGFGKPPVTVRDGFYSRSEFIERYAKKSNRDVSNISYYETFAYFKLAVICQQIYYRYKKGQTNDKRFEHFGTFVRTLIGHALETSIRK</sequence>
<dbReference type="GO" id="GO:0016740">
    <property type="term" value="F:transferase activity"/>
    <property type="evidence" value="ECO:0007669"/>
    <property type="project" value="UniProtKB-KW"/>
</dbReference>
<feature type="domain" description="Aminoglycoside phosphotransferase" evidence="1">
    <location>
        <begin position="36"/>
        <end position="262"/>
    </location>
</feature>
<dbReference type="OrthoDB" id="3806873at2"/>
<dbReference type="InterPro" id="IPR002575">
    <property type="entry name" value="Aminoglycoside_PTrfase"/>
</dbReference>